<reference evidence="1" key="1">
    <citation type="journal article" date="2021" name="Environ. Microbiol.">
        <title>New insights into the diversity and evolution of the archaeal mobilome from three complete genomes of Saccharolobus shibatae.</title>
        <authorList>
            <person name="Medvedeva S."/>
            <person name="Brandt D."/>
            <person name="Cvirkaite-Krupovic V."/>
            <person name="Liu Y."/>
            <person name="Severinov K."/>
            <person name="Ishino S."/>
            <person name="Ishino Y."/>
            <person name="Prangishvili D."/>
            <person name="Kalinowski J."/>
            <person name="Krupovic M."/>
        </authorList>
    </citation>
    <scope>NUCLEOTIDE SEQUENCE</scope>
    <source>
        <strain evidence="1">B12</strain>
    </source>
</reference>
<protein>
    <submittedName>
        <fullName evidence="1">Uncharacterized protein</fullName>
    </submittedName>
</protein>
<organism evidence="1 2">
    <name type="scientific">Saccharolobus shibatae (strain ATCC 51178 / DSM 5389 / JCM 8931 / NBRC 15437 / B12)</name>
    <name type="common">Sulfolobus shibatae</name>
    <dbReference type="NCBI Taxonomy" id="523848"/>
    <lineage>
        <taxon>Archaea</taxon>
        <taxon>Thermoproteota</taxon>
        <taxon>Thermoprotei</taxon>
        <taxon>Sulfolobales</taxon>
        <taxon>Sulfolobaceae</taxon>
        <taxon>Saccharolobus</taxon>
    </lineage>
</organism>
<proteinExistence type="predicted"/>
<dbReference type="AlphaFoldDB" id="A0A8F5BMI4"/>
<dbReference type="KEGG" id="sshi:J5U23_00885"/>
<name>A0A8F5BMI4_SACSH</name>
<evidence type="ECO:0000313" key="2">
    <source>
        <dbReference type="Proteomes" id="UP000694018"/>
    </source>
</evidence>
<evidence type="ECO:0000313" key="1">
    <source>
        <dbReference type="EMBL" id="QXJ28017.1"/>
    </source>
</evidence>
<dbReference type="OrthoDB" id="36240at2157"/>
<dbReference type="EMBL" id="CP077717">
    <property type="protein sequence ID" value="QXJ28017.1"/>
    <property type="molecule type" value="Genomic_DNA"/>
</dbReference>
<dbReference type="RefSeq" id="WP_218267108.1">
    <property type="nucleotide sequence ID" value="NZ_CP077717.1"/>
</dbReference>
<gene>
    <name evidence="1" type="ORF">J5U23_00885</name>
</gene>
<accession>A0A8F5BMI4</accession>
<sequence>MPRSSDVRLTPISESLRERAEVIMRMYGIEDEKDFYTNALMSIMNMMEKDESLLGVDLCFLVPYILIHENFSFVHYSYIEDKVDLHSDDEVTKYLIKKYFSFINPIYLKHLLEYLIPSTYTPLVIRNGNNLVYKISLNNINKKLREYVENFLQNIVAVLDIGKINSSKDNLEIIASYRSLIDFANQNHHLVRVESSVISKRNQIIAKFNLKNDIKSDKFVNDWSLYQILTIYDTLFKNNLLLYNILDRLNDIYTLFLELRKTGHILYPNIRGIEYINYRLLEKEIINKNLDIFALLMSPKIRVIKINNQELIIAGLNDFDQNLSNFIRYTLNETEIEKGSHGYFKIRTNERIFS</sequence>
<dbReference type="GeneID" id="65562485"/>
<dbReference type="Proteomes" id="UP000694018">
    <property type="component" value="Chromosome"/>
</dbReference>